<dbReference type="RefSeq" id="WP_182921720.1">
    <property type="nucleotide sequence ID" value="NZ_WNXD01000001.1"/>
</dbReference>
<comment type="caution">
    <text evidence="1">The sequence shown here is derived from an EMBL/GenBank/DDBJ whole genome shotgun (WGS) entry which is preliminary data.</text>
</comment>
<gene>
    <name evidence="1" type="ORF">GM921_06175</name>
</gene>
<dbReference type="AlphaFoldDB" id="A0A923DXT9"/>
<proteinExistence type="predicted"/>
<accession>A0A923DXT9</accession>
<reference evidence="1" key="1">
    <citation type="submission" date="2019-11" db="EMBL/GenBank/DDBJ databases">
        <title>Description of Pedobacter sp. LMG 31464T.</title>
        <authorList>
            <person name="Carlier A."/>
            <person name="Qi S."/>
            <person name="Vandamme P."/>
        </authorList>
    </citation>
    <scope>NUCLEOTIDE SEQUENCE</scope>
    <source>
        <strain evidence="1">LMG 31464</strain>
    </source>
</reference>
<evidence type="ECO:0000313" key="1">
    <source>
        <dbReference type="EMBL" id="MBB2145060.1"/>
    </source>
</evidence>
<keyword evidence="2" id="KW-1185">Reference proteome</keyword>
<organism evidence="1 2">
    <name type="scientific">Pedobacter planticolens</name>
    <dbReference type="NCBI Taxonomy" id="2679964"/>
    <lineage>
        <taxon>Bacteria</taxon>
        <taxon>Pseudomonadati</taxon>
        <taxon>Bacteroidota</taxon>
        <taxon>Sphingobacteriia</taxon>
        <taxon>Sphingobacteriales</taxon>
        <taxon>Sphingobacteriaceae</taxon>
        <taxon>Pedobacter</taxon>
    </lineage>
</organism>
<sequence>MIYANKKVVSKSNLAQQTAQIISNIKEWESKNLIRLEADTVFLYPQLWKDKISALNWINCLHHYYCIKKQMKASGSLYFKNIETDELIGSMLNKKPKVLLF</sequence>
<name>A0A923DXT9_9SPHI</name>
<dbReference type="Proteomes" id="UP000601055">
    <property type="component" value="Unassembled WGS sequence"/>
</dbReference>
<dbReference type="EMBL" id="WNXD01000001">
    <property type="protein sequence ID" value="MBB2145060.1"/>
    <property type="molecule type" value="Genomic_DNA"/>
</dbReference>
<evidence type="ECO:0000313" key="2">
    <source>
        <dbReference type="Proteomes" id="UP000601055"/>
    </source>
</evidence>
<protein>
    <submittedName>
        <fullName evidence="1">Uncharacterized protein</fullName>
    </submittedName>
</protein>